<comment type="similarity">
    <text evidence="7">Belongs to the PPase family.</text>
</comment>
<dbReference type="Proteomes" id="UP000027590">
    <property type="component" value="Unassembled WGS sequence"/>
</dbReference>
<dbReference type="InterPro" id="IPR036649">
    <property type="entry name" value="Pyrophosphatase_sf"/>
</dbReference>
<evidence type="ECO:0000256" key="1">
    <source>
        <dbReference type="ARBA" id="ARBA00001946"/>
    </source>
</evidence>
<dbReference type="PANTHER" id="PTHR10286">
    <property type="entry name" value="INORGANIC PYROPHOSPHATASE"/>
    <property type="match status" value="1"/>
</dbReference>
<evidence type="ECO:0000256" key="6">
    <source>
        <dbReference type="ARBA" id="ARBA00047820"/>
    </source>
</evidence>
<keyword evidence="2 7" id="KW-0963">Cytoplasm</keyword>
<dbReference type="Pfam" id="PF00719">
    <property type="entry name" value="Pyrophosphatase"/>
    <property type="match status" value="1"/>
</dbReference>
<feature type="binding site" evidence="7">
    <location>
        <position position="33"/>
    </location>
    <ligand>
        <name>substrate</name>
    </ligand>
</feature>
<dbReference type="CDD" id="cd00412">
    <property type="entry name" value="pyrophosphatase"/>
    <property type="match status" value="1"/>
</dbReference>
<feature type="binding site" evidence="7">
    <location>
        <position position="74"/>
    </location>
    <ligand>
        <name>Mg(2+)</name>
        <dbReference type="ChEBI" id="CHEBI:18420"/>
        <label>1</label>
    </ligand>
</feature>
<dbReference type="GO" id="GO:0000287">
    <property type="term" value="F:magnesium ion binding"/>
    <property type="evidence" value="ECO:0007669"/>
    <property type="project" value="UniProtKB-UniRule"/>
</dbReference>
<comment type="catalytic activity">
    <reaction evidence="6 7">
        <text>diphosphate + H2O = 2 phosphate + H(+)</text>
        <dbReference type="Rhea" id="RHEA:24576"/>
        <dbReference type="ChEBI" id="CHEBI:15377"/>
        <dbReference type="ChEBI" id="CHEBI:15378"/>
        <dbReference type="ChEBI" id="CHEBI:33019"/>
        <dbReference type="ChEBI" id="CHEBI:43474"/>
        <dbReference type="EC" id="3.6.1.1"/>
    </reaction>
</comment>
<evidence type="ECO:0000256" key="2">
    <source>
        <dbReference type="ARBA" id="ARBA00022490"/>
    </source>
</evidence>
<dbReference type="PROSITE" id="PS00387">
    <property type="entry name" value="PPASE"/>
    <property type="match status" value="1"/>
</dbReference>
<comment type="subcellular location">
    <subcellularLocation>
        <location evidence="7">Cytoplasm</location>
    </subcellularLocation>
</comment>
<dbReference type="EMBL" id="CBLY010000004">
    <property type="protein sequence ID" value="CDG33246.1"/>
    <property type="molecule type" value="Genomic_DNA"/>
</dbReference>
<feature type="binding site" evidence="7">
    <location>
        <position position="145"/>
    </location>
    <ligand>
        <name>substrate</name>
    </ligand>
</feature>
<keyword evidence="5 7" id="KW-0460">Magnesium</keyword>
<comment type="cofactor">
    <cofactor evidence="1 7">
        <name>Mg(2+)</name>
        <dbReference type="ChEBI" id="CHEBI:18420"/>
    </cofactor>
</comment>
<dbReference type="HAMAP" id="MF_00209">
    <property type="entry name" value="Inorganic_PPase"/>
    <property type="match status" value="1"/>
</dbReference>
<feature type="binding site" evidence="7">
    <location>
        <position position="106"/>
    </location>
    <ligand>
        <name>Mg(2+)</name>
        <dbReference type="ChEBI" id="CHEBI:18420"/>
        <label>1</label>
    </ligand>
</feature>
<evidence type="ECO:0000313" key="9">
    <source>
        <dbReference type="Proteomes" id="UP000027590"/>
    </source>
</evidence>
<keyword evidence="3 7" id="KW-0479">Metal-binding</keyword>
<feature type="binding site" evidence="7">
    <location>
        <position position="74"/>
    </location>
    <ligand>
        <name>Mg(2+)</name>
        <dbReference type="ChEBI" id="CHEBI:18420"/>
        <label>2</label>
    </ligand>
</feature>
<evidence type="ECO:0000256" key="5">
    <source>
        <dbReference type="ARBA" id="ARBA00022842"/>
    </source>
</evidence>
<name>A0A7U7J0K0_9PROT</name>
<feature type="binding site" evidence="7">
    <location>
        <position position="69"/>
    </location>
    <ligand>
        <name>Mg(2+)</name>
        <dbReference type="ChEBI" id="CHEBI:18420"/>
        <label>1</label>
    </ligand>
</feature>
<comment type="subunit">
    <text evidence="7">Homohexamer.</text>
</comment>
<feature type="binding site" evidence="7">
    <location>
        <position position="59"/>
    </location>
    <ligand>
        <name>substrate</name>
    </ligand>
</feature>
<dbReference type="FunFam" id="3.90.80.10:FF:000003">
    <property type="entry name" value="Inorganic pyrophosphatase"/>
    <property type="match status" value="1"/>
</dbReference>
<dbReference type="Gene3D" id="3.90.80.10">
    <property type="entry name" value="Inorganic pyrophosphatase"/>
    <property type="match status" value="1"/>
</dbReference>
<dbReference type="InterPro" id="IPR008162">
    <property type="entry name" value="Pyrophosphatase"/>
</dbReference>
<evidence type="ECO:0000256" key="4">
    <source>
        <dbReference type="ARBA" id="ARBA00022801"/>
    </source>
</evidence>
<dbReference type="GO" id="GO:0004427">
    <property type="term" value="F:inorganic diphosphate phosphatase activity"/>
    <property type="evidence" value="ECO:0007669"/>
    <property type="project" value="UniProtKB-UniRule"/>
</dbReference>
<reference evidence="8 9" key="1">
    <citation type="journal article" date="2014" name="Genome Biol. Evol.">
        <title>Acetic acid bacteria genomes reveal functional traits for adaptation to life in insect guts.</title>
        <authorList>
            <person name="Chouaia B."/>
            <person name="Gaiarsa S."/>
            <person name="Crotti E."/>
            <person name="Comandatore F."/>
            <person name="Degli Esposti M."/>
            <person name="Ricci I."/>
            <person name="Alma A."/>
            <person name="Favia G."/>
            <person name="Bandi C."/>
            <person name="Daffonchio D."/>
        </authorList>
    </citation>
    <scope>NUCLEOTIDE SEQUENCE [LARGE SCALE GENOMIC DNA]</scope>
    <source>
        <strain evidence="9">AM169</strain>
    </source>
</reference>
<accession>A0A7U7J0K0</accession>
<dbReference type="AlphaFoldDB" id="A0A7U7J0K0"/>
<comment type="caution">
    <text evidence="8">The sequence shown here is derived from an EMBL/GenBank/DDBJ whole genome shotgun (WGS) entry which is preliminary data.</text>
</comment>
<evidence type="ECO:0000313" key="8">
    <source>
        <dbReference type="EMBL" id="CDG33246.1"/>
    </source>
</evidence>
<gene>
    <name evidence="7" type="primary">ppa</name>
    <name evidence="8" type="ORF">SACS_0508</name>
</gene>
<feature type="binding site" evidence="7">
    <location>
        <position position="47"/>
    </location>
    <ligand>
        <name>substrate</name>
    </ligand>
</feature>
<dbReference type="GO" id="GO:0006796">
    <property type="term" value="P:phosphate-containing compound metabolic process"/>
    <property type="evidence" value="ECO:0007669"/>
    <property type="project" value="InterPro"/>
</dbReference>
<organism evidence="8 9">
    <name type="scientific">Parasaccharibacter apium</name>
    <dbReference type="NCBI Taxonomy" id="1510841"/>
    <lineage>
        <taxon>Bacteria</taxon>
        <taxon>Pseudomonadati</taxon>
        <taxon>Pseudomonadota</taxon>
        <taxon>Alphaproteobacteria</taxon>
        <taxon>Acetobacterales</taxon>
        <taxon>Acetobacteraceae</taxon>
        <taxon>Parasaccharibacter</taxon>
    </lineage>
</organism>
<keyword evidence="4 7" id="KW-0378">Hydrolase</keyword>
<sequence>MEQTMDVTKISPGKDVPHDINVVIEIPQGSQVKYEVDKDSGAIFVDRFLFTPMAYPAAYGFIPNTLAADGDPVDALVLTPADVLPGSVIRSRPIGVLKMEDESGQDEKLICVPHDKIHPQFSKIDSLDQLPEITLKAIAHFFERYKDLEPNKWVKVSGWGDKAEAGKVIEAAIAAAKK</sequence>
<dbReference type="SUPFAM" id="SSF50324">
    <property type="entry name" value="Inorganic pyrophosphatase"/>
    <property type="match status" value="1"/>
</dbReference>
<comment type="function">
    <text evidence="7">Catalyzes the hydrolysis of inorganic pyrophosphate (PPi) forming two phosphate ions.</text>
</comment>
<dbReference type="EC" id="3.6.1.1" evidence="7"/>
<protein>
    <recommendedName>
        <fullName evidence="7">Inorganic pyrophosphatase</fullName>
        <ecNumber evidence="7">3.6.1.1</ecNumber>
    </recommendedName>
    <alternativeName>
        <fullName evidence="7">Pyrophosphate phospho-hydrolase</fullName>
        <shortName evidence="7">PPase</shortName>
    </alternativeName>
</protein>
<dbReference type="GO" id="GO:0005737">
    <property type="term" value="C:cytoplasm"/>
    <property type="evidence" value="ECO:0007669"/>
    <property type="project" value="UniProtKB-SubCell"/>
</dbReference>
<dbReference type="NCBIfam" id="NF002317">
    <property type="entry name" value="PRK01250.1"/>
    <property type="match status" value="1"/>
</dbReference>
<evidence type="ECO:0000256" key="7">
    <source>
        <dbReference type="HAMAP-Rule" id="MF_00209"/>
    </source>
</evidence>
<reference evidence="8 9" key="2">
    <citation type="journal article" date="2014" name="PLoS ONE">
        <title>Evolution of mitochondria reconstructed from the energy metabolism of living bacteria.</title>
        <authorList>
            <person name="Degli Esposti M."/>
            <person name="Chouaia B."/>
            <person name="Comandatore F."/>
            <person name="Crotti E."/>
            <person name="Sassera D."/>
            <person name="Lievens P.M."/>
            <person name="Daffonchio D."/>
            <person name="Bandi C."/>
        </authorList>
    </citation>
    <scope>NUCLEOTIDE SEQUENCE [LARGE SCALE GENOMIC DNA]</scope>
    <source>
        <strain evidence="9">AM169</strain>
    </source>
</reference>
<evidence type="ECO:0000256" key="3">
    <source>
        <dbReference type="ARBA" id="ARBA00022723"/>
    </source>
</evidence>
<proteinExistence type="inferred from homology"/>